<accession>A0A7F8RD41</accession>
<dbReference type="PANTHER" id="PTHR46769:SF3">
    <property type="entry name" value="FIBROCYSTIN-L"/>
    <property type="match status" value="1"/>
</dbReference>
<sequence length="346" mass="37089">QFLPNLNSTVLGENYFDRTYQMLYLLVKGTIPVEIHTTAVIFVSFQLPAVTEDDFYSSHNLVRNLALFLKIPSDKIRVSKIIPGESLRRKRSMGLTVELEIGDPPPQFISNDTAGQMQLSELQKIAGSLGQAVITGKTSSILGFNISSMSITNPIPSPSDSAWIKVAAQPVERFAFPVHHVAFVSSLSVITQPVAAQPGQPFSQQPSVKAVDSDGNCVSVGITSLTLKAILKDSNNNQISGLSGNTTIPFSSCWANYTDLTVLRTGKNCKIEFILDDAVRVESGPLSLPAQSVSSGGGDSSSDRASAVGTTAQIMAPVICCLMGRVLLLEAFMATVLILNIHLGYN</sequence>
<gene>
    <name evidence="3" type="primary">LOC102732329</name>
</gene>
<proteinExistence type="predicted"/>
<dbReference type="KEGG" id="lww:102732329"/>
<dbReference type="GeneID" id="102732329"/>
<evidence type="ECO:0000313" key="2">
    <source>
        <dbReference type="Proteomes" id="UP000245341"/>
    </source>
</evidence>
<dbReference type="RefSeq" id="XP_030891111.1">
    <property type="nucleotide sequence ID" value="XM_031035251.1"/>
</dbReference>
<evidence type="ECO:0000256" key="1">
    <source>
        <dbReference type="ARBA" id="ARBA00022729"/>
    </source>
</evidence>
<protein>
    <submittedName>
        <fullName evidence="3">Fibrocystin-L</fullName>
    </submittedName>
</protein>
<organism evidence="2 3">
    <name type="scientific">Leptonychotes weddellii</name>
    <name type="common">Weddell seal</name>
    <name type="synonym">Otaria weddellii</name>
    <dbReference type="NCBI Taxonomy" id="9713"/>
    <lineage>
        <taxon>Eukaryota</taxon>
        <taxon>Metazoa</taxon>
        <taxon>Chordata</taxon>
        <taxon>Craniata</taxon>
        <taxon>Vertebrata</taxon>
        <taxon>Euteleostomi</taxon>
        <taxon>Mammalia</taxon>
        <taxon>Eutheria</taxon>
        <taxon>Laurasiatheria</taxon>
        <taxon>Carnivora</taxon>
        <taxon>Caniformia</taxon>
        <taxon>Pinnipedia</taxon>
        <taxon>Phocidae</taxon>
        <taxon>Monachinae</taxon>
        <taxon>Lobodontini</taxon>
        <taxon>Leptonychotes</taxon>
    </lineage>
</organism>
<evidence type="ECO:0000313" key="3">
    <source>
        <dbReference type="RefSeq" id="XP_030891111.1"/>
    </source>
</evidence>
<reference evidence="3" key="1">
    <citation type="submission" date="2025-08" db="UniProtKB">
        <authorList>
            <consortium name="RefSeq"/>
        </authorList>
    </citation>
    <scope>IDENTIFICATION</scope>
    <source>
        <tissue evidence="3">Liver</tissue>
    </source>
</reference>
<feature type="non-terminal residue" evidence="3">
    <location>
        <position position="1"/>
    </location>
</feature>
<dbReference type="PANTHER" id="PTHR46769">
    <property type="entry name" value="POLYCYSTIC KIDNEY AND HEPATIC DISEASE 1 (AUTOSOMAL RECESSIVE)-LIKE 1"/>
    <property type="match status" value="1"/>
</dbReference>
<name>A0A7F8RD41_LEPWE</name>
<dbReference type="Proteomes" id="UP000245341">
    <property type="component" value="Unplaced"/>
</dbReference>
<keyword evidence="2" id="KW-1185">Reference proteome</keyword>
<dbReference type="InterPro" id="IPR052387">
    <property type="entry name" value="Fibrocystin"/>
</dbReference>
<dbReference type="OrthoDB" id="120976at2759"/>
<dbReference type="AlphaFoldDB" id="A0A7F8RD41"/>
<keyword evidence="1" id="KW-0732">Signal</keyword>